<evidence type="ECO:0000313" key="3">
    <source>
        <dbReference type="Proteomes" id="UP000271098"/>
    </source>
</evidence>
<evidence type="ECO:0000313" key="2">
    <source>
        <dbReference type="EMBL" id="VDK48474.1"/>
    </source>
</evidence>
<evidence type="ECO:0000256" key="1">
    <source>
        <dbReference type="SAM" id="Coils"/>
    </source>
</evidence>
<evidence type="ECO:0000313" key="4">
    <source>
        <dbReference type="WBParaSite" id="GPUH_0000499101-mRNA-1"/>
    </source>
</evidence>
<dbReference type="OrthoDB" id="5984396at2759"/>
<dbReference type="AlphaFoldDB" id="A0A183D8E3"/>
<keyword evidence="3" id="KW-1185">Reference proteome</keyword>
<protein>
    <submittedName>
        <fullName evidence="4">Shootin-1</fullName>
    </submittedName>
</protein>
<name>A0A183D8E3_9BILA</name>
<sequence length="92" mass="10590">MMMEAKCEELESSCAAAKEEMDELKRFHEQAMLNSGTTPQKEAKEVEALKSERDEALSEVQTLKMEKEFLMQQLKMLKITVEEQDPEPPKPT</sequence>
<dbReference type="Proteomes" id="UP000271098">
    <property type="component" value="Unassembled WGS sequence"/>
</dbReference>
<reference evidence="4" key="1">
    <citation type="submission" date="2016-06" db="UniProtKB">
        <authorList>
            <consortium name="WormBaseParasite"/>
        </authorList>
    </citation>
    <scope>IDENTIFICATION</scope>
</reference>
<keyword evidence="1" id="KW-0175">Coiled coil</keyword>
<accession>A0A183D8E3</accession>
<organism evidence="4">
    <name type="scientific">Gongylonema pulchrum</name>
    <dbReference type="NCBI Taxonomy" id="637853"/>
    <lineage>
        <taxon>Eukaryota</taxon>
        <taxon>Metazoa</taxon>
        <taxon>Ecdysozoa</taxon>
        <taxon>Nematoda</taxon>
        <taxon>Chromadorea</taxon>
        <taxon>Rhabditida</taxon>
        <taxon>Spirurina</taxon>
        <taxon>Spiruromorpha</taxon>
        <taxon>Spiruroidea</taxon>
        <taxon>Gongylonematidae</taxon>
        <taxon>Gongylonema</taxon>
    </lineage>
</organism>
<feature type="coiled-coil region" evidence="1">
    <location>
        <begin position="7"/>
        <end position="80"/>
    </location>
</feature>
<proteinExistence type="predicted"/>
<dbReference type="EMBL" id="UYRT01010018">
    <property type="protein sequence ID" value="VDK48474.1"/>
    <property type="molecule type" value="Genomic_DNA"/>
</dbReference>
<reference evidence="2 3" key="2">
    <citation type="submission" date="2018-11" db="EMBL/GenBank/DDBJ databases">
        <authorList>
            <consortium name="Pathogen Informatics"/>
        </authorList>
    </citation>
    <scope>NUCLEOTIDE SEQUENCE [LARGE SCALE GENOMIC DNA]</scope>
</reference>
<gene>
    <name evidence="2" type="ORF">GPUH_LOCUS4984</name>
</gene>
<dbReference type="WBParaSite" id="GPUH_0000499101-mRNA-1">
    <property type="protein sequence ID" value="GPUH_0000499101-mRNA-1"/>
    <property type="gene ID" value="GPUH_0000499101"/>
</dbReference>